<dbReference type="SUPFAM" id="SSF48726">
    <property type="entry name" value="Immunoglobulin"/>
    <property type="match status" value="1"/>
</dbReference>
<dbReference type="InterPro" id="IPR013783">
    <property type="entry name" value="Ig-like_fold"/>
</dbReference>
<reference evidence="11" key="2">
    <citation type="submission" date="2025-08" db="UniProtKB">
        <authorList>
            <consortium name="Ensembl"/>
        </authorList>
    </citation>
    <scope>IDENTIFICATION</scope>
</reference>
<dbReference type="InterPro" id="IPR050160">
    <property type="entry name" value="MHC/Immunoglobulin"/>
</dbReference>
<feature type="domain" description="Ig-like" evidence="10">
    <location>
        <begin position="26"/>
        <end position="106"/>
    </location>
</feature>
<dbReference type="InterPro" id="IPR036179">
    <property type="entry name" value="Ig-like_dom_sf"/>
</dbReference>
<dbReference type="PROSITE" id="PS00290">
    <property type="entry name" value="IG_MHC"/>
    <property type="match status" value="1"/>
</dbReference>
<keyword evidence="8" id="KW-1133">Transmembrane helix</keyword>
<reference evidence="11" key="1">
    <citation type="submission" date="2018-05" db="EMBL/GenBank/DDBJ databases">
        <authorList>
            <person name="Datahose"/>
        </authorList>
    </citation>
    <scope>NUCLEOTIDE SEQUENCE</scope>
</reference>
<dbReference type="InterPro" id="IPR007110">
    <property type="entry name" value="Ig-like_dom"/>
</dbReference>
<keyword evidence="9" id="KW-0732">Signal</keyword>
<dbReference type="GO" id="GO:0042612">
    <property type="term" value="C:MHC class I protein complex"/>
    <property type="evidence" value="ECO:0007669"/>
    <property type="project" value="UniProtKB-KW"/>
</dbReference>
<keyword evidence="7" id="KW-0393">Immunoglobulin domain</keyword>
<dbReference type="Pfam" id="PF07654">
    <property type="entry name" value="C1-set"/>
    <property type="match status" value="1"/>
</dbReference>
<dbReference type="Gene3D" id="2.60.40.10">
    <property type="entry name" value="Immunoglobulins"/>
    <property type="match status" value="1"/>
</dbReference>
<evidence type="ECO:0000256" key="4">
    <source>
        <dbReference type="ARBA" id="ARBA00022451"/>
    </source>
</evidence>
<evidence type="ECO:0000256" key="3">
    <source>
        <dbReference type="ARBA" id="ARBA00018767"/>
    </source>
</evidence>
<evidence type="ECO:0000313" key="11">
    <source>
        <dbReference type="Ensembl" id="ENSACLP00000084564.1"/>
    </source>
</evidence>
<keyword evidence="4" id="KW-0490">MHC I</keyword>
<name>A0AAX7VRV0_ASTCA</name>
<proteinExistence type="inferred from homology"/>
<keyword evidence="6" id="KW-0391">Immunity</keyword>
<evidence type="ECO:0000259" key="10">
    <source>
        <dbReference type="PROSITE" id="PS50835"/>
    </source>
</evidence>
<dbReference type="GeneTree" id="ENSGT00940000165013"/>
<evidence type="ECO:0000313" key="12">
    <source>
        <dbReference type="Proteomes" id="UP000265100"/>
    </source>
</evidence>
<keyword evidence="8" id="KW-0472">Membrane</keyword>
<dbReference type="AlphaFoldDB" id="A0AAX7VRV0"/>
<evidence type="ECO:0000256" key="9">
    <source>
        <dbReference type="SAM" id="SignalP"/>
    </source>
</evidence>
<organism evidence="11 12">
    <name type="scientific">Astatotilapia calliptera</name>
    <name type="common">Eastern happy</name>
    <name type="synonym">Chromis callipterus</name>
    <dbReference type="NCBI Taxonomy" id="8154"/>
    <lineage>
        <taxon>Eukaryota</taxon>
        <taxon>Metazoa</taxon>
        <taxon>Chordata</taxon>
        <taxon>Craniata</taxon>
        <taxon>Vertebrata</taxon>
        <taxon>Euteleostomi</taxon>
        <taxon>Actinopterygii</taxon>
        <taxon>Neopterygii</taxon>
        <taxon>Teleostei</taxon>
        <taxon>Neoteleostei</taxon>
        <taxon>Acanthomorphata</taxon>
        <taxon>Ovalentaria</taxon>
        <taxon>Cichlomorphae</taxon>
        <taxon>Cichliformes</taxon>
        <taxon>Cichlidae</taxon>
        <taxon>African cichlids</taxon>
        <taxon>Pseudocrenilabrinae</taxon>
        <taxon>Haplochromini</taxon>
        <taxon>Astatotilapia</taxon>
    </lineage>
</organism>
<dbReference type="GO" id="GO:0005576">
    <property type="term" value="C:extracellular region"/>
    <property type="evidence" value="ECO:0007669"/>
    <property type="project" value="UniProtKB-SubCell"/>
</dbReference>
<evidence type="ECO:0000256" key="2">
    <source>
        <dbReference type="ARBA" id="ARBA00009564"/>
    </source>
</evidence>
<dbReference type="PANTHER" id="PTHR19944">
    <property type="entry name" value="MHC CLASS II-RELATED"/>
    <property type="match status" value="1"/>
</dbReference>
<keyword evidence="8" id="KW-0812">Transmembrane</keyword>
<dbReference type="InterPro" id="IPR003006">
    <property type="entry name" value="Ig/MHC_CS"/>
</dbReference>
<evidence type="ECO:0000256" key="8">
    <source>
        <dbReference type="SAM" id="Phobius"/>
    </source>
</evidence>
<sequence length="201" mass="22574">MKTFVCLAVVLLLGLTGLSAVKTISPKVQVYTRSPGHYGTANTLICHVSGFHPPEITIELLRNDKEMPGSQQTDLAFEENWHYHMTKHVPFTPTKEDVFTCRVTHGGKKNTYIWGMSVFHCVCVYVLFHRSQYVRGRYVSSTRVQLQVCMCSSVFILQYNDITLLWWRSVACVSAAELCLTAGKLQSNHSSVFATVPATLP</sequence>
<evidence type="ECO:0000256" key="5">
    <source>
        <dbReference type="ARBA" id="ARBA00022525"/>
    </source>
</evidence>
<dbReference type="Ensembl" id="ENSACLT00000054590.1">
    <property type="protein sequence ID" value="ENSACLP00000084564.1"/>
    <property type="gene ID" value="ENSACLG00000014415.2"/>
</dbReference>
<feature type="chain" id="PRO_5044219529" description="Beta-2-microglobulin" evidence="9">
    <location>
        <begin position="21"/>
        <end position="201"/>
    </location>
</feature>
<evidence type="ECO:0000256" key="6">
    <source>
        <dbReference type="ARBA" id="ARBA00022859"/>
    </source>
</evidence>
<reference evidence="11" key="3">
    <citation type="submission" date="2025-09" db="UniProtKB">
        <authorList>
            <consortium name="Ensembl"/>
        </authorList>
    </citation>
    <scope>IDENTIFICATION</scope>
</reference>
<protein>
    <recommendedName>
        <fullName evidence="3">Beta-2-microglobulin</fullName>
    </recommendedName>
</protein>
<dbReference type="PANTHER" id="PTHR19944:SF62">
    <property type="entry name" value="BETA-2-MICROGLOBULIN"/>
    <property type="match status" value="1"/>
</dbReference>
<feature type="signal peptide" evidence="9">
    <location>
        <begin position="1"/>
        <end position="20"/>
    </location>
</feature>
<dbReference type="Proteomes" id="UP000265100">
    <property type="component" value="Chromosome 17"/>
</dbReference>
<comment type="similarity">
    <text evidence="2">Belongs to the beta-2-microglobulin family.</text>
</comment>
<evidence type="ECO:0000256" key="1">
    <source>
        <dbReference type="ARBA" id="ARBA00004613"/>
    </source>
</evidence>
<evidence type="ECO:0000256" key="7">
    <source>
        <dbReference type="ARBA" id="ARBA00023319"/>
    </source>
</evidence>
<dbReference type="GO" id="GO:0002474">
    <property type="term" value="P:antigen processing and presentation of peptide antigen via MHC class I"/>
    <property type="evidence" value="ECO:0007669"/>
    <property type="project" value="UniProtKB-KW"/>
</dbReference>
<dbReference type="InterPro" id="IPR003597">
    <property type="entry name" value="Ig_C1-set"/>
</dbReference>
<feature type="transmembrane region" description="Helical" evidence="8">
    <location>
        <begin position="111"/>
        <end position="128"/>
    </location>
</feature>
<keyword evidence="5" id="KW-0964">Secreted</keyword>
<keyword evidence="12" id="KW-1185">Reference proteome</keyword>
<dbReference type="PROSITE" id="PS50835">
    <property type="entry name" value="IG_LIKE"/>
    <property type="match status" value="1"/>
</dbReference>
<comment type="subcellular location">
    <subcellularLocation>
        <location evidence="1">Secreted</location>
    </subcellularLocation>
</comment>
<accession>A0AAX7VRV0</accession>
<dbReference type="SMART" id="SM00407">
    <property type="entry name" value="IGc1"/>
    <property type="match status" value="1"/>
</dbReference>